<proteinExistence type="predicted"/>
<dbReference type="InParanoid" id="A0A5K4F1N3"/>
<accession>A0A5K4F1N3</accession>
<name>A0A5K4F1N3_SCHMA</name>
<dbReference type="WBParaSite" id="Smp_301580.1">
    <property type="protein sequence ID" value="Smp_301580.1"/>
    <property type="gene ID" value="Smp_301580"/>
</dbReference>
<organism evidence="1">
    <name type="scientific">Schistosoma mansoni</name>
    <name type="common">Blood fluke</name>
    <dbReference type="NCBI Taxonomy" id="6183"/>
    <lineage>
        <taxon>Eukaryota</taxon>
        <taxon>Metazoa</taxon>
        <taxon>Spiralia</taxon>
        <taxon>Lophotrochozoa</taxon>
        <taxon>Platyhelminthes</taxon>
        <taxon>Trematoda</taxon>
        <taxon>Digenea</taxon>
        <taxon>Strigeidida</taxon>
        <taxon>Schistosomatoidea</taxon>
        <taxon>Schistosomatidae</taxon>
        <taxon>Schistosoma</taxon>
    </lineage>
</organism>
<reference evidence="1" key="1">
    <citation type="submission" date="2019-11" db="UniProtKB">
        <authorList>
            <consortium name="WormBaseParasite"/>
        </authorList>
    </citation>
    <scope>IDENTIFICATION</scope>
    <source>
        <strain evidence="1">Puerto Rican</strain>
    </source>
</reference>
<protein>
    <submittedName>
        <fullName evidence="1">Uncharacterized protein</fullName>
    </submittedName>
</protein>
<evidence type="ECO:0000313" key="1">
    <source>
        <dbReference type="WBParaSite" id="Smp_301580.1"/>
    </source>
</evidence>
<dbReference type="AlphaFoldDB" id="A0A5K4F1N3"/>
<sequence length="70" mass="7816">MVGICIVAHKITADNVGHNKNAPIGKQMRYNQHHLLMKLLIDSLSSIINSKFNSLNAENYQLCGKHVRSS</sequence>